<dbReference type="EMBL" id="JAVDYE010000001">
    <property type="protein sequence ID" value="MDR7381155.1"/>
    <property type="molecule type" value="Genomic_DNA"/>
</dbReference>
<dbReference type="SUPFAM" id="SSF56112">
    <property type="entry name" value="Protein kinase-like (PK-like)"/>
    <property type="match status" value="1"/>
</dbReference>
<organism evidence="2 3">
    <name type="scientific">Promicromonospora iranensis</name>
    <dbReference type="NCBI Taxonomy" id="1105144"/>
    <lineage>
        <taxon>Bacteria</taxon>
        <taxon>Bacillati</taxon>
        <taxon>Actinomycetota</taxon>
        <taxon>Actinomycetes</taxon>
        <taxon>Micrococcales</taxon>
        <taxon>Promicromonosporaceae</taxon>
        <taxon>Promicromonospora</taxon>
    </lineage>
</organism>
<keyword evidence="3" id="KW-1185">Reference proteome</keyword>
<dbReference type="InterPro" id="IPR002575">
    <property type="entry name" value="Aminoglycoside_PTrfase"/>
</dbReference>
<evidence type="ECO:0000313" key="2">
    <source>
        <dbReference type="EMBL" id="MDR7381155.1"/>
    </source>
</evidence>
<accession>A0ABU2CIK2</accession>
<dbReference type="RefSeq" id="WP_274997584.1">
    <property type="nucleotide sequence ID" value="NZ_JAJQQP010000016.1"/>
</dbReference>
<feature type="domain" description="Aminoglycoside phosphotransferase" evidence="1">
    <location>
        <begin position="14"/>
        <end position="182"/>
    </location>
</feature>
<dbReference type="Pfam" id="PF01636">
    <property type="entry name" value="APH"/>
    <property type="match status" value="1"/>
</dbReference>
<comment type="caution">
    <text evidence="2">The sequence shown here is derived from an EMBL/GenBank/DDBJ whole genome shotgun (WGS) entry which is preliminary data.</text>
</comment>
<reference evidence="2 3" key="1">
    <citation type="submission" date="2023-07" db="EMBL/GenBank/DDBJ databases">
        <title>Sequencing the genomes of 1000 actinobacteria strains.</title>
        <authorList>
            <person name="Klenk H.-P."/>
        </authorList>
    </citation>
    <scope>NUCLEOTIDE SEQUENCE [LARGE SCALE GENOMIC DNA]</scope>
    <source>
        <strain evidence="2 3">DSM 45554</strain>
    </source>
</reference>
<sequence>MTATFIKTYQNPQVREAALRHHTWLSQLDSGVRLPAVLDVTSDALVFEHLTGPHPAPADMPQVAQSLGRLHTAASRHLHQARLEQPATVTADLTITDFHSPRKDVLILFPVIPDENVALYKDANIRNVILTNEGPGIVDFDDLTLAPYGYDLAKLVVSAAMTHGPFSATLVEETLAAYNAGTTAANPGGCTEGAFRQYTAIHDHLTARYIHRNGYRYSWPEAQPWL</sequence>
<evidence type="ECO:0000259" key="1">
    <source>
        <dbReference type="Pfam" id="PF01636"/>
    </source>
</evidence>
<name>A0ABU2CIK2_9MICO</name>
<dbReference type="InterPro" id="IPR011009">
    <property type="entry name" value="Kinase-like_dom_sf"/>
</dbReference>
<gene>
    <name evidence="2" type="ORF">J2S48_000670</name>
</gene>
<dbReference type="Gene3D" id="3.90.1200.10">
    <property type="match status" value="1"/>
</dbReference>
<dbReference type="Proteomes" id="UP001183585">
    <property type="component" value="Unassembled WGS sequence"/>
</dbReference>
<proteinExistence type="predicted"/>
<evidence type="ECO:0000313" key="3">
    <source>
        <dbReference type="Proteomes" id="UP001183585"/>
    </source>
</evidence>
<protein>
    <recommendedName>
        <fullName evidence="1">Aminoglycoside phosphotransferase domain-containing protein</fullName>
    </recommendedName>
</protein>